<evidence type="ECO:0000256" key="1">
    <source>
        <dbReference type="ARBA" id="ARBA00004496"/>
    </source>
</evidence>
<gene>
    <name evidence="18" type="ORF">R54839_PPFHFPJH_00349</name>
</gene>
<keyword evidence="13" id="KW-0234">DNA repair</keyword>
<keyword evidence="9" id="KW-0862">Zinc</keyword>
<name>A0ABN9YLR5_9LACO</name>
<evidence type="ECO:0000256" key="16">
    <source>
        <dbReference type="ARBA" id="ARBA00042156"/>
    </source>
</evidence>
<feature type="domain" description="ABC transporter" evidence="17">
    <location>
        <begin position="508"/>
        <end position="829"/>
    </location>
</feature>
<accession>A0ABN9YLR5</accession>
<dbReference type="Gene3D" id="1.20.1580.10">
    <property type="entry name" value="ABC transporter ATPase like domain"/>
    <property type="match status" value="2"/>
</dbReference>
<evidence type="ECO:0000313" key="18">
    <source>
        <dbReference type="EMBL" id="CAK1229270.1"/>
    </source>
</evidence>
<dbReference type="SUPFAM" id="SSF52540">
    <property type="entry name" value="P-loop containing nucleoside triphosphate hydrolases"/>
    <property type="match status" value="2"/>
</dbReference>
<evidence type="ECO:0000256" key="14">
    <source>
        <dbReference type="ARBA" id="ARBA00038000"/>
    </source>
</evidence>
<sequence length="856" mass="92882">MTKHPSIPSQIEVRGGRVHNLKNINVDIPLNQFVAISGRSGSGKSSLAMGILFSEGSRRYLESLSTYTQNRMGKDTAAEVDSVQYIPAAITLKQRPATPGERSTLGSISELANITRLIFSRLGSPVCPNGHRMAPSLAIAQAMNAAEKPGEHHNQGQLTCPVCGVHFTAFSAEDFSFNSTGACPTCHGTGQVRELDEQKLITDENLSIKDGAVASWHLPGRNFMPSIAQTLGVRIDVPYKDLSDKEKQIVLHGEKKLYPVDFHTSTGRVYHSDGSLYENAYDAVTDSLANVKSQATLKKLNKFYHFSICPTCHGSRLNPALLKQTVDGQNIVQVSNLPLGKLEGWASQTFSSLPKNMTKLAKTLFQNLTGTLRPILELGLDYLTMSRPGASLSTGELQRLQLAKTIRAQTTGVLYVLDEPSIGLHPDNIQGLIKVFRQLIAQGNSLVVVDHEVDLIAAADWIIEIGPGSGEAGGHVIDAGTPGDLAKKPASLIAPFLTGKADILHQKVNAQGQGWTTLTVDHFHNLNNVSVKIPEHEISTITGFSGAGKTSLILDNLLPAIQAKKAGDGLPKTVSSLTTSITNTVAIDAKPIGRNARSTLATYTNIMDGLRELFAAQPAAKKAALTPSDFSYNNKSGACPTCQGLGVITEDVQFLPDIVETCPTCDGGRYNEKIQTIFWRGHSIVDILNLSVKEALPLFQDEEKIEQELKLLDEIGLHYLHLGQATPSLSGGEAQRLKLVSHLHKSQKNSLFVFDEPTIGLHPLDVQTLLGVLNRLKEKGATIVIITHDLDMMTNADWLIDLGPRGGDQGGRVMAMGQPKELAEQSDSLTTQYLHEHFEKFHLFSESSSKLDNERL</sequence>
<dbReference type="InterPro" id="IPR041552">
    <property type="entry name" value="UvrA_DNA-bd"/>
</dbReference>
<evidence type="ECO:0000256" key="12">
    <source>
        <dbReference type="ARBA" id="ARBA00023125"/>
    </source>
</evidence>
<evidence type="ECO:0000256" key="9">
    <source>
        <dbReference type="ARBA" id="ARBA00022833"/>
    </source>
</evidence>
<dbReference type="InterPro" id="IPR003439">
    <property type="entry name" value="ABC_transporter-like_ATP-bd"/>
</dbReference>
<evidence type="ECO:0000256" key="4">
    <source>
        <dbReference type="ARBA" id="ARBA00022737"/>
    </source>
</evidence>
<evidence type="ECO:0000256" key="10">
    <source>
        <dbReference type="ARBA" id="ARBA00022840"/>
    </source>
</evidence>
<evidence type="ECO:0000256" key="2">
    <source>
        <dbReference type="ARBA" id="ARBA00022490"/>
    </source>
</evidence>
<keyword evidence="11" id="KW-0267">Excision nuclease</keyword>
<organism evidence="18 19">
    <name type="scientific">Fructobacillus fructosus</name>
    <dbReference type="NCBI Taxonomy" id="1631"/>
    <lineage>
        <taxon>Bacteria</taxon>
        <taxon>Bacillati</taxon>
        <taxon>Bacillota</taxon>
        <taxon>Bacilli</taxon>
        <taxon>Lactobacillales</taxon>
        <taxon>Lactobacillaceae</taxon>
        <taxon>Fructobacillus</taxon>
    </lineage>
</organism>
<keyword evidence="19" id="KW-1185">Reference proteome</keyword>
<keyword evidence="5" id="KW-0547">Nucleotide-binding</keyword>
<dbReference type="InterPro" id="IPR003959">
    <property type="entry name" value="ATPase_AAA_core"/>
</dbReference>
<evidence type="ECO:0000256" key="15">
    <source>
        <dbReference type="ARBA" id="ARBA00039316"/>
    </source>
</evidence>
<dbReference type="Proteomes" id="UP001314261">
    <property type="component" value="Unassembled WGS sequence"/>
</dbReference>
<evidence type="ECO:0000256" key="11">
    <source>
        <dbReference type="ARBA" id="ARBA00022881"/>
    </source>
</evidence>
<dbReference type="EMBL" id="CAUZLR010000001">
    <property type="protein sequence ID" value="CAK1229270.1"/>
    <property type="molecule type" value="Genomic_DNA"/>
</dbReference>
<evidence type="ECO:0000256" key="3">
    <source>
        <dbReference type="ARBA" id="ARBA00022723"/>
    </source>
</evidence>
<evidence type="ECO:0000259" key="17">
    <source>
        <dbReference type="PROSITE" id="PS50893"/>
    </source>
</evidence>
<evidence type="ECO:0000256" key="8">
    <source>
        <dbReference type="ARBA" id="ARBA00022771"/>
    </source>
</evidence>
<dbReference type="PANTHER" id="PTHR43152:SF1">
    <property type="entry name" value="UVRA PROTEIN"/>
    <property type="match status" value="1"/>
</dbReference>
<dbReference type="Gene3D" id="3.40.50.300">
    <property type="entry name" value="P-loop containing nucleotide triphosphate hydrolases"/>
    <property type="match status" value="2"/>
</dbReference>
<evidence type="ECO:0000256" key="5">
    <source>
        <dbReference type="ARBA" id="ARBA00022741"/>
    </source>
</evidence>
<dbReference type="PANTHER" id="PTHR43152">
    <property type="entry name" value="UVRABC SYSTEM PROTEIN A"/>
    <property type="match status" value="1"/>
</dbReference>
<keyword evidence="10" id="KW-0067">ATP-binding</keyword>
<keyword evidence="8" id="KW-0863">Zinc-finger</keyword>
<evidence type="ECO:0000313" key="19">
    <source>
        <dbReference type="Proteomes" id="UP001314261"/>
    </source>
</evidence>
<keyword evidence="2" id="KW-0963">Cytoplasm</keyword>
<evidence type="ECO:0000256" key="13">
    <source>
        <dbReference type="ARBA" id="ARBA00023204"/>
    </source>
</evidence>
<protein>
    <recommendedName>
        <fullName evidence="15">UvrABC system protein A</fullName>
    </recommendedName>
    <alternativeName>
        <fullName evidence="16">Excinuclease ABC subunit A</fullName>
    </alternativeName>
</protein>
<dbReference type="PROSITE" id="PS50893">
    <property type="entry name" value="ABC_TRANSPORTER_2"/>
    <property type="match status" value="1"/>
</dbReference>
<comment type="subcellular location">
    <subcellularLocation>
        <location evidence="1">Cytoplasm</location>
    </subcellularLocation>
</comment>
<keyword evidence="3" id="KW-0479">Metal-binding</keyword>
<keyword evidence="6" id="KW-0227">DNA damage</keyword>
<evidence type="ECO:0000256" key="6">
    <source>
        <dbReference type="ARBA" id="ARBA00022763"/>
    </source>
</evidence>
<dbReference type="InterPro" id="IPR027417">
    <property type="entry name" value="P-loop_NTPase"/>
</dbReference>
<comment type="caution">
    <text evidence="18">The sequence shown here is derived from an EMBL/GenBank/DDBJ whole genome shotgun (WGS) entry which is preliminary data.</text>
</comment>
<dbReference type="Pfam" id="PF17755">
    <property type="entry name" value="UvrA_DNA-bind"/>
    <property type="match status" value="1"/>
</dbReference>
<keyword evidence="12" id="KW-0238">DNA-binding</keyword>
<reference evidence="18 19" key="1">
    <citation type="submission" date="2023-10" db="EMBL/GenBank/DDBJ databases">
        <authorList>
            <person name="Botero Cardona J."/>
        </authorList>
    </citation>
    <scope>NUCLEOTIDE SEQUENCE [LARGE SCALE GENOMIC DNA]</scope>
    <source>
        <strain evidence="18 19">R-54839</strain>
    </source>
</reference>
<dbReference type="Gene3D" id="1.10.8.280">
    <property type="entry name" value="ABC transporter ATPase domain-like"/>
    <property type="match status" value="1"/>
</dbReference>
<comment type="similarity">
    <text evidence="14">Belongs to the ABC transporter superfamily. UvrA family.</text>
</comment>
<dbReference type="RefSeq" id="WP_338345897.1">
    <property type="nucleotide sequence ID" value="NZ_CAUZLR010000001.1"/>
</dbReference>
<evidence type="ECO:0000256" key="7">
    <source>
        <dbReference type="ARBA" id="ARBA00022769"/>
    </source>
</evidence>
<keyword evidence="7" id="KW-0228">DNA excision</keyword>
<dbReference type="Pfam" id="PF13304">
    <property type="entry name" value="AAA_21"/>
    <property type="match status" value="1"/>
</dbReference>
<keyword evidence="4" id="KW-0677">Repeat</keyword>
<proteinExistence type="inferred from homology"/>